<dbReference type="eggNOG" id="ENOG502R8E5">
    <property type="taxonomic scope" value="Eukaryota"/>
</dbReference>
<keyword evidence="4" id="KW-1185">Reference proteome</keyword>
<evidence type="ECO:0000313" key="4">
    <source>
        <dbReference type="Proteomes" id="UP000001067"/>
    </source>
</evidence>
<dbReference type="KEGG" id="pte:PTT_18990"/>
<feature type="region of interest" description="Disordered" evidence="1">
    <location>
        <begin position="209"/>
        <end position="406"/>
    </location>
</feature>
<organism evidence="4">
    <name type="scientific">Pyrenophora teres f. teres (strain 0-1)</name>
    <name type="common">Barley net blotch fungus</name>
    <name type="synonym">Drechslera teres f. teres</name>
    <dbReference type="NCBI Taxonomy" id="861557"/>
    <lineage>
        <taxon>Eukaryota</taxon>
        <taxon>Fungi</taxon>
        <taxon>Dikarya</taxon>
        <taxon>Ascomycota</taxon>
        <taxon>Pezizomycotina</taxon>
        <taxon>Dothideomycetes</taxon>
        <taxon>Pleosporomycetidae</taxon>
        <taxon>Pleosporales</taxon>
        <taxon>Pleosporineae</taxon>
        <taxon>Pleosporaceae</taxon>
        <taxon>Pyrenophora</taxon>
    </lineage>
</organism>
<dbReference type="PROSITE" id="PS51082">
    <property type="entry name" value="WH2"/>
    <property type="match status" value="1"/>
</dbReference>
<feature type="compositionally biased region" description="Polar residues" evidence="1">
    <location>
        <begin position="135"/>
        <end position="149"/>
    </location>
</feature>
<accession>E3S7Y2</accession>
<dbReference type="InterPro" id="IPR003124">
    <property type="entry name" value="WH2_dom"/>
</dbReference>
<feature type="region of interest" description="Disordered" evidence="1">
    <location>
        <begin position="425"/>
        <end position="483"/>
    </location>
</feature>
<reference evidence="3 4" key="1">
    <citation type="journal article" date="2010" name="Genome Biol.">
        <title>A first genome assembly of the barley fungal pathogen Pyrenophora teres f. teres.</title>
        <authorList>
            <person name="Ellwood S.R."/>
            <person name="Liu Z."/>
            <person name="Syme R.A."/>
            <person name="Lai Z."/>
            <person name="Hane J.K."/>
            <person name="Keiper F."/>
            <person name="Moffat C.S."/>
            <person name="Oliver R.P."/>
            <person name="Friesen T.L."/>
        </authorList>
    </citation>
    <scope>NUCLEOTIDE SEQUENCE [LARGE SCALE GENOMIC DNA]</scope>
    <source>
        <strain evidence="3 4">0-1</strain>
    </source>
</reference>
<dbReference type="EMBL" id="GL537647">
    <property type="protein sequence ID" value="EFQ85912.1"/>
    <property type="molecule type" value="Genomic_DNA"/>
</dbReference>
<sequence length="574" mass="64390">MDIDMDIALDLDIGDIIVKTAIGVLPHLDKSDKERDPITYTATDPDPDLEIKDIPDLVEKRIAQIPQTRSTTTLNRPASRGSGYQTSWRDLEQPPQSRSRSRRQEHDSRDRGRRASSEERPKHRYRPQYRGKPSYQHTDQVGASSSPTRQLPKGPDGTLFGSLPGYKVKAGLALGFGAHVLNTYRHIKAEHEAGYRTRSFIEKRMDEARRRKMGAEATDKNRRRRLDKTRAASKGEERLPEKLRKSSTREKEERRRVDKRERGNRRDRGPPVPEVRVQAPMNTDTPRRKPVPVRHERSPSARSIELDGGEDSAQHLPREVSPSAPSVGLVERQAPVEPPRSDTPREISPSTRSLDLDRRQSPIEPSCPDTGSLVETIGTSRASSPIMSQAPPPPPPPGNHPSPHKHASMVALLGDIKGGFKLRRVTNSEKKDTSMNPSGERVVYDETPHSRDVEDRERAQLAEESTADPANAKAEAPPDPNRAFQNDLMKALKRRSSRQVTEHECVTELRRDSADSSLTADSRTSMMVNVSRHWQDQSAPVGQRSTSESGENLIFTLAAHVARPDWSFDGLEMI</sequence>
<feature type="compositionally biased region" description="Polar residues" evidence="1">
    <location>
        <begin position="65"/>
        <end position="88"/>
    </location>
</feature>
<dbReference type="Proteomes" id="UP000001067">
    <property type="component" value="Unassembled WGS sequence"/>
</dbReference>
<feature type="region of interest" description="Disordered" evidence="1">
    <location>
        <begin position="31"/>
        <end position="157"/>
    </location>
</feature>
<dbReference type="AlphaFoldDB" id="E3S7Y2"/>
<feature type="compositionally biased region" description="Basic and acidic residues" evidence="1">
    <location>
        <begin position="49"/>
        <end position="62"/>
    </location>
</feature>
<feature type="compositionally biased region" description="Basic and acidic residues" evidence="1">
    <location>
        <begin position="209"/>
        <end position="220"/>
    </location>
</feature>
<protein>
    <recommendedName>
        <fullName evidence="2">WH2 domain-containing protein</fullName>
    </recommendedName>
</protein>
<dbReference type="HOGENOM" id="CLU_474979_0_0_1"/>
<feature type="compositionally biased region" description="Basic and acidic residues" evidence="1">
    <location>
        <begin position="228"/>
        <end position="269"/>
    </location>
</feature>
<evidence type="ECO:0000256" key="1">
    <source>
        <dbReference type="SAM" id="MobiDB-lite"/>
    </source>
</evidence>
<dbReference type="OrthoDB" id="3792561at2759"/>
<proteinExistence type="predicted"/>
<gene>
    <name evidence="3" type="ORF">PTT_18990</name>
</gene>
<feature type="compositionally biased region" description="Basic and acidic residues" evidence="1">
    <location>
        <begin position="102"/>
        <end position="121"/>
    </location>
</feature>
<feature type="compositionally biased region" description="Basic and acidic residues" evidence="1">
    <location>
        <begin position="442"/>
        <end position="461"/>
    </location>
</feature>
<dbReference type="GO" id="GO:0003779">
    <property type="term" value="F:actin binding"/>
    <property type="evidence" value="ECO:0007669"/>
    <property type="project" value="InterPro"/>
</dbReference>
<feature type="compositionally biased region" description="Pro residues" evidence="1">
    <location>
        <begin position="390"/>
        <end position="400"/>
    </location>
</feature>
<name>E3S7Y2_PYRTT</name>
<feature type="domain" description="WH2" evidence="2">
    <location>
        <begin position="408"/>
        <end position="425"/>
    </location>
</feature>
<evidence type="ECO:0000259" key="2">
    <source>
        <dbReference type="PROSITE" id="PS51082"/>
    </source>
</evidence>
<evidence type="ECO:0000313" key="3">
    <source>
        <dbReference type="EMBL" id="EFQ85912.1"/>
    </source>
</evidence>